<feature type="compositionally biased region" description="Low complexity" evidence="5">
    <location>
        <begin position="203"/>
        <end position="214"/>
    </location>
</feature>
<protein>
    <submittedName>
        <fullName evidence="8">RING-10 protein</fullName>
    </submittedName>
</protein>
<feature type="domain" description="RING-type" evidence="6">
    <location>
        <begin position="381"/>
        <end position="420"/>
    </location>
</feature>
<evidence type="ECO:0000256" key="5">
    <source>
        <dbReference type="SAM" id="MobiDB-lite"/>
    </source>
</evidence>
<dbReference type="InterPro" id="IPR011422">
    <property type="entry name" value="BRAP2/ETP1_RRM"/>
</dbReference>
<dbReference type="CDD" id="cd16457">
    <property type="entry name" value="RING-H2_BRAP2"/>
    <property type="match status" value="1"/>
</dbReference>
<dbReference type="EMBL" id="MU004192">
    <property type="protein sequence ID" value="KAF2493324.1"/>
    <property type="molecule type" value="Genomic_DNA"/>
</dbReference>
<dbReference type="InterPro" id="IPR001607">
    <property type="entry name" value="Znf_UBP"/>
</dbReference>
<dbReference type="InterPro" id="IPR047243">
    <property type="entry name" value="RING-H2_BRAP2"/>
</dbReference>
<name>A0A6A6QMH1_9PEZI</name>
<feature type="compositionally biased region" description="Low complexity" evidence="5">
    <location>
        <begin position="69"/>
        <end position="80"/>
    </location>
</feature>
<evidence type="ECO:0000313" key="9">
    <source>
        <dbReference type="Proteomes" id="UP000799750"/>
    </source>
</evidence>
<accession>A0A6A6QMH1</accession>
<feature type="domain" description="UBP-type" evidence="7">
    <location>
        <begin position="417"/>
        <end position="518"/>
    </location>
</feature>
<dbReference type="SMART" id="SM00290">
    <property type="entry name" value="ZnF_UBP"/>
    <property type="match status" value="1"/>
</dbReference>
<feature type="region of interest" description="Disordered" evidence="5">
    <location>
        <begin position="52"/>
        <end position="126"/>
    </location>
</feature>
<evidence type="ECO:0000256" key="2">
    <source>
        <dbReference type="ARBA" id="ARBA00022771"/>
    </source>
</evidence>
<evidence type="ECO:0000259" key="7">
    <source>
        <dbReference type="PROSITE" id="PS50271"/>
    </source>
</evidence>
<proteinExistence type="predicted"/>
<feature type="compositionally biased region" description="Polar residues" evidence="5">
    <location>
        <begin position="349"/>
        <end position="365"/>
    </location>
</feature>
<dbReference type="InterPro" id="IPR001841">
    <property type="entry name" value="Znf_RING"/>
</dbReference>
<gene>
    <name evidence="8" type="ORF">BU16DRAFT_528633</name>
</gene>
<feature type="region of interest" description="Disordered" evidence="5">
    <location>
        <begin position="704"/>
        <end position="738"/>
    </location>
</feature>
<dbReference type="PROSITE" id="PS50089">
    <property type="entry name" value="ZF_RING_2"/>
    <property type="match status" value="1"/>
</dbReference>
<reference evidence="8" key="1">
    <citation type="journal article" date="2020" name="Stud. Mycol.">
        <title>101 Dothideomycetes genomes: a test case for predicting lifestyles and emergence of pathogens.</title>
        <authorList>
            <person name="Haridas S."/>
            <person name="Albert R."/>
            <person name="Binder M."/>
            <person name="Bloem J."/>
            <person name="Labutti K."/>
            <person name="Salamov A."/>
            <person name="Andreopoulos B."/>
            <person name="Baker S."/>
            <person name="Barry K."/>
            <person name="Bills G."/>
            <person name="Bluhm B."/>
            <person name="Cannon C."/>
            <person name="Castanera R."/>
            <person name="Culley D."/>
            <person name="Daum C."/>
            <person name="Ezra D."/>
            <person name="Gonzalez J."/>
            <person name="Henrissat B."/>
            <person name="Kuo A."/>
            <person name="Liang C."/>
            <person name="Lipzen A."/>
            <person name="Lutzoni F."/>
            <person name="Magnuson J."/>
            <person name="Mondo S."/>
            <person name="Nolan M."/>
            <person name="Ohm R."/>
            <person name="Pangilinan J."/>
            <person name="Park H.-J."/>
            <person name="Ramirez L."/>
            <person name="Alfaro M."/>
            <person name="Sun H."/>
            <person name="Tritt A."/>
            <person name="Yoshinaga Y."/>
            <person name="Zwiers L.-H."/>
            <person name="Turgeon B."/>
            <person name="Goodwin S."/>
            <person name="Spatafora J."/>
            <person name="Crous P."/>
            <person name="Grigoriev I."/>
        </authorList>
    </citation>
    <scope>NUCLEOTIDE SEQUENCE</scope>
    <source>
        <strain evidence="8">CBS 269.34</strain>
    </source>
</reference>
<feature type="compositionally biased region" description="Basic residues" evidence="5">
    <location>
        <begin position="728"/>
        <end position="738"/>
    </location>
</feature>
<dbReference type="Pfam" id="PF07576">
    <property type="entry name" value="BRAP2"/>
    <property type="match status" value="1"/>
</dbReference>
<dbReference type="SUPFAM" id="SSF57850">
    <property type="entry name" value="RING/U-box"/>
    <property type="match status" value="2"/>
</dbReference>
<feature type="region of interest" description="Disordered" evidence="5">
    <location>
        <begin position="140"/>
        <end position="175"/>
    </location>
</feature>
<sequence>MPSYFFHLAFELYPDPTGRAQQLSRTSLQPVYTPPSGTDIFTSELPVHRISSWGSIPSRPSHRRSKTATLSSDLPPLSTSQARPLAQRRLSHLNGHSSGDHRESPVPLVKPTSTSTPTQHPASQDWRFGSVSIQSIDMSAVTSGGESRPRGKSLNHTTHVGASSGGLATKGKFVPSDPKNTEVGWGVVHLYRDGQETPGLYDETTSSTGSESVGAGEGSDGRTFTEEDCTTLCILAVPSYMTPSDLLGFVGEQTREDVSHFRLIRTGRTNKYMVLMKFREAQKAREWRKEWNGKPFNSMEPENCHVVFVKSIEFQTADSNRDPSSFPNMNNDPFTPAASAQPTAPLPATVSSPVEPSPLASSLTTKPLAPPTPSLVELPTCPVCLERMDETTGLLTILCQHVFHCACLEKWRGSGCPVCRYTQNDALIGRGHGDGEAPENECSVCGSTSNLWICLICGNTGCGRYDSAHAFAHYEATSHSYAMDVVTQHVWDYAGDGYVHRLIQNKADGKLVDLPASSLRHPYLPGDSNTMTGYAADTVPREKLDNMGTEYAYLLTSQLESQRAYFEEQVERAADKAAQAASAADEASRTASALSQQFAALARKHEEAQASIKSLERDSARHAARATSAQELARRLTKQYQEEKTINESLMTRIAFLESKVAEAETKVKDVEKEKADLEEQNRDLSFFISGQEKLKEMQENEVLGLQDGEVEAGKMELGPGKDEEKKGRRKGKGKQRA</sequence>
<evidence type="ECO:0000313" key="8">
    <source>
        <dbReference type="EMBL" id="KAF2493324.1"/>
    </source>
</evidence>
<keyword evidence="1" id="KW-0479">Metal-binding</keyword>
<feature type="region of interest" description="Disordered" evidence="5">
    <location>
        <begin position="610"/>
        <end position="630"/>
    </location>
</feature>
<dbReference type="PANTHER" id="PTHR24007:SF7">
    <property type="entry name" value="BRCA1-ASSOCIATED PROTEIN"/>
    <property type="match status" value="1"/>
</dbReference>
<dbReference type="InterPro" id="IPR013083">
    <property type="entry name" value="Znf_RING/FYVE/PHD"/>
</dbReference>
<dbReference type="PROSITE" id="PS50271">
    <property type="entry name" value="ZF_UBP"/>
    <property type="match status" value="1"/>
</dbReference>
<evidence type="ECO:0000256" key="4">
    <source>
        <dbReference type="PROSITE-ProRule" id="PRU00502"/>
    </source>
</evidence>
<dbReference type="Pfam" id="PF13639">
    <property type="entry name" value="zf-RING_2"/>
    <property type="match status" value="1"/>
</dbReference>
<keyword evidence="9" id="KW-1185">Reference proteome</keyword>
<evidence type="ECO:0000256" key="1">
    <source>
        <dbReference type="ARBA" id="ARBA00022723"/>
    </source>
</evidence>
<dbReference type="Proteomes" id="UP000799750">
    <property type="component" value="Unassembled WGS sequence"/>
</dbReference>
<dbReference type="GO" id="GO:0061630">
    <property type="term" value="F:ubiquitin protein ligase activity"/>
    <property type="evidence" value="ECO:0007669"/>
    <property type="project" value="TreeGrafter"/>
</dbReference>
<feature type="region of interest" description="Disordered" evidence="5">
    <location>
        <begin position="196"/>
        <end position="223"/>
    </location>
</feature>
<dbReference type="OrthoDB" id="273556at2759"/>
<dbReference type="GO" id="GO:0005737">
    <property type="term" value="C:cytoplasm"/>
    <property type="evidence" value="ECO:0007669"/>
    <property type="project" value="TreeGrafter"/>
</dbReference>
<dbReference type="GO" id="GO:0007265">
    <property type="term" value="P:Ras protein signal transduction"/>
    <property type="evidence" value="ECO:0007669"/>
    <property type="project" value="TreeGrafter"/>
</dbReference>
<feature type="compositionally biased region" description="Basic and acidic residues" evidence="5">
    <location>
        <begin position="712"/>
        <end position="727"/>
    </location>
</feature>
<dbReference type="Pfam" id="PF02148">
    <property type="entry name" value="zf-UBP"/>
    <property type="match status" value="1"/>
</dbReference>
<feature type="compositionally biased region" description="Polar residues" evidence="5">
    <location>
        <begin position="319"/>
        <end position="342"/>
    </location>
</feature>
<keyword evidence="3" id="KW-0862">Zinc</keyword>
<keyword evidence="2 4" id="KW-0863">Zinc-finger</keyword>
<dbReference type="GO" id="GO:0008270">
    <property type="term" value="F:zinc ion binding"/>
    <property type="evidence" value="ECO:0007669"/>
    <property type="project" value="UniProtKB-KW"/>
</dbReference>
<evidence type="ECO:0000256" key="3">
    <source>
        <dbReference type="ARBA" id="ARBA00022833"/>
    </source>
</evidence>
<dbReference type="GO" id="GO:0016567">
    <property type="term" value="P:protein ubiquitination"/>
    <property type="evidence" value="ECO:0007669"/>
    <property type="project" value="TreeGrafter"/>
</dbReference>
<evidence type="ECO:0000259" key="6">
    <source>
        <dbReference type="PROSITE" id="PS50089"/>
    </source>
</evidence>
<feature type="compositionally biased region" description="Basic and acidic residues" evidence="5">
    <location>
        <begin position="610"/>
        <end position="621"/>
    </location>
</feature>
<dbReference type="InterPro" id="IPR034931">
    <property type="entry name" value="ETP1_RRM"/>
</dbReference>
<dbReference type="PANTHER" id="PTHR24007">
    <property type="entry name" value="BRCA1-ASSOCIATED PROTEIN"/>
    <property type="match status" value="1"/>
</dbReference>
<dbReference type="SMART" id="SM00184">
    <property type="entry name" value="RING"/>
    <property type="match status" value="1"/>
</dbReference>
<feature type="compositionally biased region" description="Polar residues" evidence="5">
    <location>
        <begin position="111"/>
        <end position="122"/>
    </location>
</feature>
<dbReference type="CDD" id="cd12717">
    <property type="entry name" value="RRM_ETP1"/>
    <property type="match status" value="1"/>
</dbReference>
<feature type="region of interest" description="Disordered" evidence="5">
    <location>
        <begin position="319"/>
        <end position="368"/>
    </location>
</feature>
<organism evidence="8 9">
    <name type="scientific">Lophium mytilinum</name>
    <dbReference type="NCBI Taxonomy" id="390894"/>
    <lineage>
        <taxon>Eukaryota</taxon>
        <taxon>Fungi</taxon>
        <taxon>Dikarya</taxon>
        <taxon>Ascomycota</taxon>
        <taxon>Pezizomycotina</taxon>
        <taxon>Dothideomycetes</taxon>
        <taxon>Pleosporomycetidae</taxon>
        <taxon>Mytilinidiales</taxon>
        <taxon>Mytilinidiaceae</taxon>
        <taxon>Lophium</taxon>
    </lineage>
</organism>
<dbReference type="AlphaFoldDB" id="A0A6A6QMH1"/>
<dbReference type="Gene3D" id="3.30.40.10">
    <property type="entry name" value="Zinc/RING finger domain, C3HC4 (zinc finger)"/>
    <property type="match status" value="2"/>
</dbReference>